<proteinExistence type="predicted"/>
<keyword evidence="2" id="KW-1185">Reference proteome</keyword>
<dbReference type="Proteomes" id="UP000007319">
    <property type="component" value="Chromosome"/>
</dbReference>
<evidence type="ECO:0000313" key="1">
    <source>
        <dbReference type="EMBL" id="CCC96996.1"/>
    </source>
</evidence>
<reference evidence="1 2" key="1">
    <citation type="journal article" date="2011" name="PLoS Genet.">
        <title>Azospirillum genomes reveal transition of bacteria from aquatic to terrestrial environments.</title>
        <authorList>
            <person name="Wisniewski-Dye F."/>
            <person name="Borziak K."/>
            <person name="Khalsa-Moyers G."/>
            <person name="Alexandre G."/>
            <person name="Sukharnikov L.O."/>
            <person name="Wuichet K."/>
            <person name="Hurst G.B."/>
            <person name="McDonald W.H."/>
            <person name="Robertson J.S."/>
            <person name="Barbe V."/>
            <person name="Calteau A."/>
            <person name="Rouy Z."/>
            <person name="Mangenot S."/>
            <person name="Prigent-Combaret C."/>
            <person name="Normand P."/>
            <person name="Boyer M."/>
            <person name="Siguier P."/>
            <person name="Dessaux Y."/>
            <person name="Elmerich C."/>
            <person name="Condemine G."/>
            <person name="Krishnen G."/>
            <person name="Kennedy I."/>
            <person name="Paterson A.H."/>
            <person name="Gonzalez V."/>
            <person name="Mavingui P."/>
            <person name="Zhulin I.B."/>
        </authorList>
    </citation>
    <scope>NUCLEOTIDE SEQUENCE [LARGE SCALE GENOMIC DNA]</scope>
    <source>
        <strain evidence="1 2">Sp245</strain>
    </source>
</reference>
<name>A0A9P1JP30_9PROT</name>
<gene>
    <name evidence="1" type="ORF">AZOBR_40165</name>
</gene>
<protein>
    <submittedName>
        <fullName evidence="1">Uncharacterized protein</fullName>
    </submittedName>
</protein>
<dbReference type="EMBL" id="HE577327">
    <property type="protein sequence ID" value="CCC96996.1"/>
    <property type="molecule type" value="Genomic_DNA"/>
</dbReference>
<accession>A0A9P1JP30</accession>
<dbReference type="AlphaFoldDB" id="A0A9P1JP30"/>
<sequence length="206" mass="21756">MSKGEGSAARGVLVQDALQGAAVHLQPAGGFGDVAVALLEHALDVLPPHAVGGHRVFRRGGQRAAVGQQGGFHGVGVRRLRQIVHRAGLHRGDRRGDVAVAGQHDDAGVGAGVAQGLDHVQAAAVGQPQVDHREGRRRFLGHVDAELHAVHGDHVETALFHGAREAGSERRVVVDDEEAAGNVTRERQLGGFARWTLVRGHRAIHH</sequence>
<evidence type="ECO:0000313" key="2">
    <source>
        <dbReference type="Proteomes" id="UP000007319"/>
    </source>
</evidence>
<organism evidence="1 2">
    <name type="scientific">Azospirillum baldaniorum</name>
    <dbReference type="NCBI Taxonomy" id="1064539"/>
    <lineage>
        <taxon>Bacteria</taxon>
        <taxon>Pseudomonadati</taxon>
        <taxon>Pseudomonadota</taxon>
        <taxon>Alphaproteobacteria</taxon>
        <taxon>Rhodospirillales</taxon>
        <taxon>Azospirillaceae</taxon>
        <taxon>Azospirillum</taxon>
    </lineage>
</organism>
<dbReference type="KEGG" id="abs:AZOBR_40165"/>